<dbReference type="STRING" id="688.A6E04_03115"/>
<dbReference type="NCBIfam" id="TIGR00278">
    <property type="entry name" value="membrane protein insertion efficiency factor YidD"/>
    <property type="match status" value="1"/>
</dbReference>
<gene>
    <name evidence="1" type="ORF">A6E04_03115</name>
</gene>
<evidence type="ECO:0000313" key="2">
    <source>
        <dbReference type="Proteomes" id="UP000093523"/>
    </source>
</evidence>
<evidence type="ECO:0000313" key="1">
    <source>
        <dbReference type="EMBL" id="OCH22910.1"/>
    </source>
</evidence>
<proteinExistence type="predicted"/>
<dbReference type="EMBL" id="MAJU01000004">
    <property type="protein sequence ID" value="OCH22910.1"/>
    <property type="molecule type" value="Genomic_DNA"/>
</dbReference>
<accession>A0A1B9P349</accession>
<reference evidence="1 2" key="1">
    <citation type="submission" date="2016-06" db="EMBL/GenBank/DDBJ databases">
        <authorList>
            <person name="Kjaerup R.B."/>
            <person name="Dalgaard T.S."/>
            <person name="Juul-Madsen H.R."/>
        </authorList>
    </citation>
    <scope>NUCLEOTIDE SEQUENCE [LARGE SCALE GENOMIC DNA]</scope>
    <source>
        <strain evidence="1 2">1S159</strain>
    </source>
</reference>
<dbReference type="AlphaFoldDB" id="A0A1B9P349"/>
<dbReference type="Pfam" id="PF01809">
    <property type="entry name" value="YidD"/>
    <property type="match status" value="1"/>
</dbReference>
<comment type="caution">
    <text evidence="1">The sequence shown here is derived from an EMBL/GenBank/DDBJ whole genome shotgun (WGS) entry which is preliminary data.</text>
</comment>
<dbReference type="RefSeq" id="WP_017021416.1">
    <property type="nucleotide sequence ID" value="NZ_CAWMPN010000004.1"/>
</dbReference>
<name>A0A1B9P349_ALILO</name>
<dbReference type="Proteomes" id="UP000093523">
    <property type="component" value="Unassembled WGS sequence"/>
</dbReference>
<dbReference type="OrthoDB" id="9156153at2"/>
<dbReference type="PANTHER" id="PTHR33383">
    <property type="entry name" value="MEMBRANE PROTEIN INSERTION EFFICIENCY FACTOR-RELATED"/>
    <property type="match status" value="1"/>
</dbReference>
<dbReference type="PANTHER" id="PTHR33383:SF1">
    <property type="entry name" value="MEMBRANE PROTEIN INSERTION EFFICIENCY FACTOR-RELATED"/>
    <property type="match status" value="1"/>
</dbReference>
<dbReference type="SMART" id="SM01234">
    <property type="entry name" value="Haemolytic"/>
    <property type="match status" value="1"/>
</dbReference>
<dbReference type="InterPro" id="IPR002696">
    <property type="entry name" value="Membr_insert_effic_factor_YidD"/>
</dbReference>
<sequence>MFAQLSILLIRSYQHKGGSKKLLSLECNFEPTCSEYTKQCIQKYGAFKGWKLGLQRIKRCNQPDLVEIIYDEVP</sequence>
<protein>
    <submittedName>
        <fullName evidence="1">Alpha-hemolysin</fullName>
    </submittedName>
</protein>
<organism evidence="1 2">
    <name type="scientific">Aliivibrio logei</name>
    <name type="common">Vibrio logei</name>
    <dbReference type="NCBI Taxonomy" id="688"/>
    <lineage>
        <taxon>Bacteria</taxon>
        <taxon>Pseudomonadati</taxon>
        <taxon>Pseudomonadota</taxon>
        <taxon>Gammaproteobacteria</taxon>
        <taxon>Vibrionales</taxon>
        <taxon>Vibrionaceae</taxon>
        <taxon>Aliivibrio</taxon>
    </lineage>
</organism>